<keyword evidence="7" id="KW-1185">Reference proteome</keyword>
<evidence type="ECO:0000259" key="5">
    <source>
        <dbReference type="Pfam" id="PF00149"/>
    </source>
</evidence>
<comment type="similarity">
    <text evidence="4">Belongs to the cyclic nucleotide phosphodiesterase class-III family.</text>
</comment>
<dbReference type="STRING" id="69395.AQ619_00420"/>
<protein>
    <submittedName>
        <fullName evidence="6">Metallophosphoesterase</fullName>
    </submittedName>
</protein>
<organism evidence="6 7">
    <name type="scientific">Caulobacter henricii</name>
    <dbReference type="NCBI Taxonomy" id="69395"/>
    <lineage>
        <taxon>Bacteria</taxon>
        <taxon>Pseudomonadati</taxon>
        <taxon>Pseudomonadota</taxon>
        <taxon>Alphaproteobacteria</taxon>
        <taxon>Caulobacterales</taxon>
        <taxon>Caulobacteraceae</taxon>
        <taxon>Caulobacter</taxon>
    </lineage>
</organism>
<evidence type="ECO:0000256" key="1">
    <source>
        <dbReference type="ARBA" id="ARBA00022723"/>
    </source>
</evidence>
<dbReference type="AlphaFoldDB" id="A0A0P0NVJ4"/>
<keyword evidence="3" id="KW-0408">Iron</keyword>
<dbReference type="InterPro" id="IPR029052">
    <property type="entry name" value="Metallo-depent_PP-like"/>
</dbReference>
<accession>A0A0P0NVJ4</accession>
<dbReference type="RefSeq" id="WP_062142718.1">
    <property type="nucleotide sequence ID" value="NZ_CP013002.1"/>
</dbReference>
<dbReference type="PANTHER" id="PTHR42988:SF2">
    <property type="entry name" value="CYCLIC NUCLEOTIDE PHOSPHODIESTERASE CBUA0032-RELATED"/>
    <property type="match status" value="1"/>
</dbReference>
<dbReference type="Pfam" id="PF00149">
    <property type="entry name" value="Metallophos"/>
    <property type="match status" value="1"/>
</dbReference>
<dbReference type="Proteomes" id="UP000056905">
    <property type="component" value="Chromosome"/>
</dbReference>
<dbReference type="SUPFAM" id="SSF56300">
    <property type="entry name" value="Metallo-dependent phosphatases"/>
    <property type="match status" value="1"/>
</dbReference>
<feature type="domain" description="Calcineurin-like phosphoesterase" evidence="5">
    <location>
        <begin position="5"/>
        <end position="200"/>
    </location>
</feature>
<evidence type="ECO:0000256" key="3">
    <source>
        <dbReference type="ARBA" id="ARBA00023004"/>
    </source>
</evidence>
<dbReference type="Gene3D" id="3.60.21.10">
    <property type="match status" value="1"/>
</dbReference>
<dbReference type="InterPro" id="IPR050884">
    <property type="entry name" value="CNP_phosphodiesterase-III"/>
</dbReference>
<dbReference type="EMBL" id="CP013002">
    <property type="protein sequence ID" value="ALL11957.1"/>
    <property type="molecule type" value="Genomic_DNA"/>
</dbReference>
<evidence type="ECO:0000313" key="7">
    <source>
        <dbReference type="Proteomes" id="UP000056905"/>
    </source>
</evidence>
<sequence>MTRTFRIIQVSDLHFGGENPAAVEAALAWFHQEKPDLLVVAGDLTRDGAKTEFAAARAWLDRAPGPLFATPGNHDTPYAGPGELVERLITPWRRYEARFGIADGAVWQTPGLSVFGVNTARRAQLRWNWSKGAISVRQIRHLEGRLATAAGDVRIVVCHHPLMELTGEPMSSEVHGGRRAARHLTAAGADLVLSGHIHTPFAAPYPFGDGRTLAVVSGTLSLRERGVPPSFNLIEIDPSEIRVTALAFGKADFTVWRSWAFDRRPAA</sequence>
<proteinExistence type="inferred from homology"/>
<dbReference type="GO" id="GO:0046872">
    <property type="term" value="F:metal ion binding"/>
    <property type="evidence" value="ECO:0007669"/>
    <property type="project" value="UniProtKB-KW"/>
</dbReference>
<reference evidence="6 7" key="1">
    <citation type="submission" date="2015-10" db="EMBL/GenBank/DDBJ databases">
        <title>Conservation of the essential genome among Caulobacter and Brevundimonas species.</title>
        <authorList>
            <person name="Scott D."/>
            <person name="Ely B."/>
        </authorList>
    </citation>
    <scope>NUCLEOTIDE SEQUENCE [LARGE SCALE GENOMIC DNA]</scope>
    <source>
        <strain evidence="6 7">CB4</strain>
    </source>
</reference>
<keyword evidence="1" id="KW-0479">Metal-binding</keyword>
<dbReference type="InterPro" id="IPR004843">
    <property type="entry name" value="Calcineurin-like_PHP"/>
</dbReference>
<evidence type="ECO:0000256" key="4">
    <source>
        <dbReference type="ARBA" id="ARBA00025742"/>
    </source>
</evidence>
<gene>
    <name evidence="6" type="ORF">AQ619_00420</name>
</gene>
<dbReference type="GO" id="GO:0016787">
    <property type="term" value="F:hydrolase activity"/>
    <property type="evidence" value="ECO:0007669"/>
    <property type="project" value="UniProtKB-KW"/>
</dbReference>
<keyword evidence="2" id="KW-0378">Hydrolase</keyword>
<dbReference type="OrthoDB" id="651281at2"/>
<dbReference type="KEGG" id="chq:AQ619_00420"/>
<evidence type="ECO:0000256" key="2">
    <source>
        <dbReference type="ARBA" id="ARBA00022801"/>
    </source>
</evidence>
<evidence type="ECO:0000313" key="6">
    <source>
        <dbReference type="EMBL" id="ALL11957.1"/>
    </source>
</evidence>
<dbReference type="PANTHER" id="PTHR42988">
    <property type="entry name" value="PHOSPHOHYDROLASE"/>
    <property type="match status" value="1"/>
</dbReference>
<name>A0A0P0NVJ4_9CAUL</name>